<dbReference type="OrthoDB" id="2447043at2759"/>
<reference evidence="2" key="1">
    <citation type="submission" date="2021-03" db="EMBL/GenBank/DDBJ databases">
        <authorList>
            <person name="Bekaert M."/>
        </authorList>
    </citation>
    <scope>NUCLEOTIDE SEQUENCE</scope>
</reference>
<organism evidence="2 3">
    <name type="scientific">Mytilus edulis</name>
    <name type="common">Blue mussel</name>
    <dbReference type="NCBI Taxonomy" id="6550"/>
    <lineage>
        <taxon>Eukaryota</taxon>
        <taxon>Metazoa</taxon>
        <taxon>Spiralia</taxon>
        <taxon>Lophotrochozoa</taxon>
        <taxon>Mollusca</taxon>
        <taxon>Bivalvia</taxon>
        <taxon>Autobranchia</taxon>
        <taxon>Pteriomorphia</taxon>
        <taxon>Mytilida</taxon>
        <taxon>Mytiloidea</taxon>
        <taxon>Mytilidae</taxon>
        <taxon>Mytilinae</taxon>
        <taxon>Mytilus</taxon>
    </lineage>
</organism>
<dbReference type="GO" id="GO:0061630">
    <property type="term" value="F:ubiquitin protein ligase activity"/>
    <property type="evidence" value="ECO:0007669"/>
    <property type="project" value="UniProtKB-EC"/>
</dbReference>
<accession>A0A8S3Q4Y6</accession>
<dbReference type="Proteomes" id="UP000683360">
    <property type="component" value="Unassembled WGS sequence"/>
</dbReference>
<dbReference type="InterPro" id="IPR031248">
    <property type="entry name" value="RNF213"/>
</dbReference>
<dbReference type="AlphaFoldDB" id="A0A8S3Q4Y6"/>
<comment type="caution">
    <text evidence="2">The sequence shown here is derived from an EMBL/GenBank/DDBJ whole genome shotgun (WGS) entry which is preliminary data.</text>
</comment>
<dbReference type="PANTHER" id="PTHR22605">
    <property type="entry name" value="RZ-TYPE DOMAIN-CONTAINING PROTEIN"/>
    <property type="match status" value="1"/>
</dbReference>
<name>A0A8S3Q4Y6_MYTED</name>
<evidence type="ECO:0000313" key="3">
    <source>
        <dbReference type="Proteomes" id="UP000683360"/>
    </source>
</evidence>
<evidence type="ECO:0000256" key="1">
    <source>
        <dbReference type="SAM" id="Coils"/>
    </source>
</evidence>
<gene>
    <name evidence="2" type="ORF">MEDL_5704</name>
</gene>
<keyword evidence="2" id="KW-0012">Acyltransferase</keyword>
<dbReference type="GO" id="GO:0016887">
    <property type="term" value="F:ATP hydrolysis activity"/>
    <property type="evidence" value="ECO:0007669"/>
    <property type="project" value="InterPro"/>
</dbReference>
<dbReference type="EC" id="2.3.2.27" evidence="2"/>
<keyword evidence="2" id="KW-0808">Transferase</keyword>
<keyword evidence="1" id="KW-0175">Coiled coil</keyword>
<dbReference type="EMBL" id="CAJPWZ010000328">
    <property type="protein sequence ID" value="CAG2190398.1"/>
    <property type="molecule type" value="Genomic_DNA"/>
</dbReference>
<proteinExistence type="predicted"/>
<dbReference type="PANTHER" id="PTHR22605:SF1">
    <property type="entry name" value="RZ-TYPE DOMAIN-CONTAINING PROTEIN"/>
    <property type="match status" value="1"/>
</dbReference>
<evidence type="ECO:0000313" key="2">
    <source>
        <dbReference type="EMBL" id="CAG2190398.1"/>
    </source>
</evidence>
<feature type="coiled-coil region" evidence="1">
    <location>
        <begin position="122"/>
        <end position="149"/>
    </location>
</feature>
<protein>
    <submittedName>
        <fullName evidence="2">RNF213</fullName>
        <ecNumber evidence="2">2.3.2.27</ecNumber>
    </submittedName>
</protein>
<sequence>MNLYRNVANRGEHTVELIDKILIKGSFHFEISTQLCQVFVQYEHEKKNFMYKAADLNDLRSRALLIMNVDEKSKSDKKELRKEKLNKFVVLIDNAFEVQAICLQLKQAGHFGFASYENKCGREDMVALIKILQNQYDDWETEIKAIRTRYNYMNFFLSNQLYELYMFLKGNTQTDRKILATVGAVLRFMGLSTDTLYQIPKIYQKYTTPESGDHTKALENIGQTLNFISKIKDFSRDQKRIAEAQNVSFVEKVQPGKPYFAWLDESSPLVIKVLLALYCNTTNTLPLAYQVLFCHEDTSFEEIDLLIRRCEESTEISKQRICFQL</sequence>
<keyword evidence="3" id="KW-1185">Reference proteome</keyword>